<dbReference type="InterPro" id="IPR050811">
    <property type="entry name" value="Phosphate_ABC_transporter"/>
</dbReference>
<dbReference type="Gene3D" id="3.40.190.10">
    <property type="entry name" value="Periplasmic binding protein-like II"/>
    <property type="match status" value="1"/>
</dbReference>
<proteinExistence type="predicted"/>
<sequence length="184" mass="19829">MTHRCGPSPTLASWGDLGLKGPWAEKALLRYGRNSASGTYGYFRQRALCGGDLLPSVNELPGSVSVAQAVAGSVNAIGYAGMGFKAGGVKILALTDGRGKTVQPDDATLLNGDYPLVRYLYIYVNKAPDRSLEPITAAFFRPDSLRRRPKPRPPERISIPAGVRQAAGATGYRARLECFLFDLR</sequence>
<dbReference type="PANTHER" id="PTHR30570">
    <property type="entry name" value="PERIPLASMIC PHOSPHATE BINDING COMPONENT OF PHOSPHATE ABC TRANSPORTER"/>
    <property type="match status" value="1"/>
</dbReference>
<name>A0AAU7QC31_9GAMM</name>
<organism evidence="1">
    <name type="scientific">Acerihabitans sp. KWT182</name>
    <dbReference type="NCBI Taxonomy" id="3157919"/>
    <lineage>
        <taxon>Bacteria</taxon>
        <taxon>Pseudomonadati</taxon>
        <taxon>Pseudomonadota</taxon>
        <taxon>Gammaproteobacteria</taxon>
        <taxon>Enterobacterales</taxon>
        <taxon>Pectobacteriaceae</taxon>
        <taxon>Acerihabitans</taxon>
    </lineage>
</organism>
<dbReference type="EMBL" id="CP157947">
    <property type="protein sequence ID" value="XBS70805.1"/>
    <property type="molecule type" value="Genomic_DNA"/>
</dbReference>
<protein>
    <recommendedName>
        <fullName evidence="2">PBP domain-containing protein</fullName>
    </recommendedName>
</protein>
<reference evidence="1" key="1">
    <citation type="submission" date="2024-06" db="EMBL/GenBank/DDBJ databases">
        <authorList>
            <person name="Coelho C."/>
            <person name="Bento M."/>
            <person name="Garcia E."/>
            <person name="Camelo A."/>
            <person name="Brandao I."/>
            <person name="Espirito Santo C."/>
            <person name="Trovao J."/>
            <person name="Verissimo A."/>
            <person name="Costa J."/>
            <person name="Tiago I."/>
        </authorList>
    </citation>
    <scope>NUCLEOTIDE SEQUENCE</scope>
    <source>
        <strain evidence="1">KWT182</strain>
    </source>
</reference>
<gene>
    <name evidence="1" type="ORF">ABK905_06765</name>
</gene>
<accession>A0AAU7QC31</accession>
<evidence type="ECO:0000313" key="1">
    <source>
        <dbReference type="EMBL" id="XBS70805.1"/>
    </source>
</evidence>
<evidence type="ECO:0008006" key="2">
    <source>
        <dbReference type="Google" id="ProtNLM"/>
    </source>
</evidence>
<dbReference type="AlphaFoldDB" id="A0AAU7QC31"/>
<dbReference type="SUPFAM" id="SSF53850">
    <property type="entry name" value="Periplasmic binding protein-like II"/>
    <property type="match status" value="1"/>
</dbReference>
<dbReference type="PANTHER" id="PTHR30570:SF6">
    <property type="entry name" value="PHOSPHATE-BINDING PROTEIN PSTS"/>
    <property type="match status" value="1"/>
</dbReference>